<dbReference type="AlphaFoldDB" id="A0A2N9EK25"/>
<dbReference type="EMBL" id="OIVN01000147">
    <property type="protein sequence ID" value="SPC75152.1"/>
    <property type="molecule type" value="Genomic_DNA"/>
</dbReference>
<accession>A0A2N9EK25</accession>
<evidence type="ECO:0000313" key="1">
    <source>
        <dbReference type="EMBL" id="SPC75152.1"/>
    </source>
</evidence>
<gene>
    <name evidence="1" type="ORF">FSB_LOCUS3034</name>
</gene>
<protein>
    <submittedName>
        <fullName evidence="1">Uncharacterized protein</fullName>
    </submittedName>
</protein>
<sequence>MMVRSRDHRSAGLWWSLPLSGGGLGGHGRLHKSFQSLIITFVPAGAAVDYFCDEIHRDQWTKELAPPQIILVIEFAVDRWVIRRGPLDLSLMIGWAGLPFFFWALDLADGFLAISLHVLSTVDYWACWALDPWWITEMLGFEPLVDH</sequence>
<reference evidence="1" key="1">
    <citation type="submission" date="2018-02" db="EMBL/GenBank/DDBJ databases">
        <authorList>
            <person name="Cohen D.B."/>
            <person name="Kent A.D."/>
        </authorList>
    </citation>
    <scope>NUCLEOTIDE SEQUENCE</scope>
</reference>
<proteinExistence type="predicted"/>
<name>A0A2N9EK25_FAGSY</name>
<organism evidence="1">
    <name type="scientific">Fagus sylvatica</name>
    <name type="common">Beechnut</name>
    <dbReference type="NCBI Taxonomy" id="28930"/>
    <lineage>
        <taxon>Eukaryota</taxon>
        <taxon>Viridiplantae</taxon>
        <taxon>Streptophyta</taxon>
        <taxon>Embryophyta</taxon>
        <taxon>Tracheophyta</taxon>
        <taxon>Spermatophyta</taxon>
        <taxon>Magnoliopsida</taxon>
        <taxon>eudicotyledons</taxon>
        <taxon>Gunneridae</taxon>
        <taxon>Pentapetalae</taxon>
        <taxon>rosids</taxon>
        <taxon>fabids</taxon>
        <taxon>Fagales</taxon>
        <taxon>Fagaceae</taxon>
        <taxon>Fagus</taxon>
    </lineage>
</organism>